<dbReference type="Proteomes" id="UP001497623">
    <property type="component" value="Unassembled WGS sequence"/>
</dbReference>
<name>A0AAV2QIG2_MEGNR</name>
<dbReference type="EMBL" id="CAXKWB010007665">
    <property type="protein sequence ID" value="CAL4088000.1"/>
    <property type="molecule type" value="Genomic_DNA"/>
</dbReference>
<evidence type="ECO:0000256" key="9">
    <source>
        <dbReference type="ARBA" id="ARBA00023049"/>
    </source>
</evidence>
<sequence>MLAWFSVLWVATVGLVNSKELPSNYHQLRGHQVWQVSDGMDDVVQGLEAEGVVDVLDHSRSRRSLRIAPQHQEYVHNLLKDNNMDYKIHIEELLSFFQEEESAEEESRLSRRSESREQQICTADSCPQPLTDEYMTLDQMEWYLSELTDSHPDLVDVSSIGKSVEGRDIWLVHIKAGKCREEKEGKRGRRAKRMARRSMETKTLWIEGGLHAREWISPAVALRLIDNFINDCSMSETNEVYIVPMSNPDGYKYTWTTDRMWRKNRAVISNSECKGVDLNRNWDYHWGVGASKSPCSEVYQGLSAFSEPETQALRDAMKKVGDIDLVLSLHSYGQVLMYPWGWTADPAPDTEAMKKMGDIFAGGARERHGSTYEVVNSAGGFYYASGATDDWAKGKLNSKYVYTLELRDGGKHGFKLPSDQILDAGNEVWDGIKRFLNALN</sequence>
<feature type="region of interest" description="Disordered" evidence="11">
    <location>
        <begin position="105"/>
        <end position="126"/>
    </location>
</feature>
<dbReference type="GO" id="GO:0008270">
    <property type="term" value="F:zinc ion binding"/>
    <property type="evidence" value="ECO:0007669"/>
    <property type="project" value="InterPro"/>
</dbReference>
<gene>
    <name evidence="14" type="ORF">MNOR_LOCUS13419</name>
</gene>
<evidence type="ECO:0000313" key="14">
    <source>
        <dbReference type="EMBL" id="CAL4088000.1"/>
    </source>
</evidence>
<dbReference type="PROSITE" id="PS00132">
    <property type="entry name" value="CARBOXYPEPT_ZN_1"/>
    <property type="match status" value="1"/>
</dbReference>
<dbReference type="SUPFAM" id="SSF53187">
    <property type="entry name" value="Zn-dependent exopeptidases"/>
    <property type="match status" value="1"/>
</dbReference>
<keyword evidence="15" id="KW-1185">Reference proteome</keyword>
<evidence type="ECO:0000256" key="2">
    <source>
        <dbReference type="ARBA" id="ARBA00005988"/>
    </source>
</evidence>
<dbReference type="SMART" id="SM00631">
    <property type="entry name" value="Zn_pept"/>
    <property type="match status" value="1"/>
</dbReference>
<keyword evidence="5" id="KW-0479">Metal-binding</keyword>
<keyword evidence="4" id="KW-0645">Protease</keyword>
<feature type="compositionally biased region" description="Basic and acidic residues" evidence="11">
    <location>
        <begin position="105"/>
        <end position="117"/>
    </location>
</feature>
<evidence type="ECO:0000256" key="6">
    <source>
        <dbReference type="ARBA" id="ARBA00022729"/>
    </source>
</evidence>
<evidence type="ECO:0000256" key="3">
    <source>
        <dbReference type="ARBA" id="ARBA00022645"/>
    </source>
</evidence>
<feature type="chain" id="PRO_5043573238" description="Peptidase M14 domain-containing protein" evidence="12">
    <location>
        <begin position="19"/>
        <end position="440"/>
    </location>
</feature>
<evidence type="ECO:0000259" key="13">
    <source>
        <dbReference type="PROSITE" id="PS52035"/>
    </source>
</evidence>
<organism evidence="14 15">
    <name type="scientific">Meganyctiphanes norvegica</name>
    <name type="common">Northern krill</name>
    <name type="synonym">Thysanopoda norvegica</name>
    <dbReference type="NCBI Taxonomy" id="48144"/>
    <lineage>
        <taxon>Eukaryota</taxon>
        <taxon>Metazoa</taxon>
        <taxon>Ecdysozoa</taxon>
        <taxon>Arthropoda</taxon>
        <taxon>Crustacea</taxon>
        <taxon>Multicrustacea</taxon>
        <taxon>Malacostraca</taxon>
        <taxon>Eumalacostraca</taxon>
        <taxon>Eucarida</taxon>
        <taxon>Euphausiacea</taxon>
        <taxon>Euphausiidae</taxon>
        <taxon>Meganyctiphanes</taxon>
    </lineage>
</organism>
<evidence type="ECO:0000256" key="10">
    <source>
        <dbReference type="PROSITE-ProRule" id="PRU01379"/>
    </source>
</evidence>
<dbReference type="GO" id="GO:0005615">
    <property type="term" value="C:extracellular space"/>
    <property type="evidence" value="ECO:0007669"/>
    <property type="project" value="TreeGrafter"/>
</dbReference>
<comment type="similarity">
    <text evidence="2 10">Belongs to the peptidase M14 family.</text>
</comment>
<proteinExistence type="inferred from homology"/>
<dbReference type="CDD" id="cd03860">
    <property type="entry name" value="M14_CP_A-B_like"/>
    <property type="match status" value="1"/>
</dbReference>
<keyword evidence="7" id="KW-0378">Hydrolase</keyword>
<evidence type="ECO:0000256" key="1">
    <source>
        <dbReference type="ARBA" id="ARBA00001947"/>
    </source>
</evidence>
<accession>A0AAV2QIG2</accession>
<dbReference type="PANTHER" id="PTHR11705:SF143">
    <property type="entry name" value="SLL0236 PROTEIN"/>
    <property type="match status" value="1"/>
</dbReference>
<keyword evidence="6 12" id="KW-0732">Signal</keyword>
<dbReference type="FunFam" id="3.40.630.10:FF:000084">
    <property type="entry name" value="Carboxypeptidase B2"/>
    <property type="match status" value="1"/>
</dbReference>
<dbReference type="PRINTS" id="PR00765">
    <property type="entry name" value="CRBOXYPTASEA"/>
</dbReference>
<dbReference type="GO" id="GO:0006508">
    <property type="term" value="P:proteolysis"/>
    <property type="evidence" value="ECO:0007669"/>
    <property type="project" value="UniProtKB-KW"/>
</dbReference>
<evidence type="ECO:0000313" key="15">
    <source>
        <dbReference type="Proteomes" id="UP001497623"/>
    </source>
</evidence>
<dbReference type="GO" id="GO:0004181">
    <property type="term" value="F:metallocarboxypeptidase activity"/>
    <property type="evidence" value="ECO:0007669"/>
    <property type="project" value="InterPro"/>
</dbReference>
<feature type="active site" description="Proton donor/acceptor" evidence="10">
    <location>
        <position position="405"/>
    </location>
</feature>
<evidence type="ECO:0000256" key="8">
    <source>
        <dbReference type="ARBA" id="ARBA00022833"/>
    </source>
</evidence>
<comment type="caution">
    <text evidence="14">The sequence shown here is derived from an EMBL/GenBank/DDBJ whole genome shotgun (WGS) entry which is preliminary data.</text>
</comment>
<evidence type="ECO:0000256" key="12">
    <source>
        <dbReference type="SAM" id="SignalP"/>
    </source>
</evidence>
<dbReference type="PROSITE" id="PS52035">
    <property type="entry name" value="PEPTIDASE_M14"/>
    <property type="match status" value="1"/>
</dbReference>
<dbReference type="SUPFAM" id="SSF54897">
    <property type="entry name" value="Protease propeptides/inhibitors"/>
    <property type="match status" value="1"/>
</dbReference>
<reference evidence="14 15" key="1">
    <citation type="submission" date="2024-05" db="EMBL/GenBank/DDBJ databases">
        <authorList>
            <person name="Wallberg A."/>
        </authorList>
    </citation>
    <scope>NUCLEOTIDE SEQUENCE [LARGE SCALE GENOMIC DNA]</scope>
</reference>
<evidence type="ECO:0000256" key="11">
    <source>
        <dbReference type="SAM" id="MobiDB-lite"/>
    </source>
</evidence>
<dbReference type="Pfam" id="PF00246">
    <property type="entry name" value="Peptidase_M14"/>
    <property type="match status" value="1"/>
</dbReference>
<dbReference type="InterPro" id="IPR000834">
    <property type="entry name" value="Peptidase_M14"/>
</dbReference>
<dbReference type="Gene3D" id="3.40.630.10">
    <property type="entry name" value="Zn peptidases"/>
    <property type="match status" value="1"/>
</dbReference>
<keyword evidence="8" id="KW-0862">Zinc</keyword>
<comment type="cofactor">
    <cofactor evidence="1">
        <name>Zn(2+)</name>
        <dbReference type="ChEBI" id="CHEBI:29105"/>
    </cofactor>
</comment>
<dbReference type="PANTHER" id="PTHR11705">
    <property type="entry name" value="PROTEASE FAMILY M14 CARBOXYPEPTIDASE A,B"/>
    <property type="match status" value="1"/>
</dbReference>
<protein>
    <recommendedName>
        <fullName evidence="13">Peptidase M14 domain-containing protein</fullName>
    </recommendedName>
</protein>
<feature type="domain" description="Peptidase M14" evidence="13">
    <location>
        <begin position="133"/>
        <end position="439"/>
    </location>
</feature>
<evidence type="ECO:0000256" key="7">
    <source>
        <dbReference type="ARBA" id="ARBA00022801"/>
    </source>
</evidence>
<dbReference type="InterPro" id="IPR057246">
    <property type="entry name" value="CARBOXYPEPT_ZN_1"/>
</dbReference>
<evidence type="ECO:0000256" key="4">
    <source>
        <dbReference type="ARBA" id="ARBA00022670"/>
    </source>
</evidence>
<evidence type="ECO:0000256" key="5">
    <source>
        <dbReference type="ARBA" id="ARBA00022723"/>
    </source>
</evidence>
<feature type="signal peptide" evidence="12">
    <location>
        <begin position="1"/>
        <end position="18"/>
    </location>
</feature>
<keyword evidence="3" id="KW-0121">Carboxypeptidase</keyword>
<dbReference type="AlphaFoldDB" id="A0AAV2QIG2"/>
<keyword evidence="9" id="KW-0482">Metalloprotease</keyword>